<accession>A0A1M5EEX2</accession>
<dbReference type="RefSeq" id="WP_072877516.1">
    <property type="nucleotide sequence ID" value="NZ_FQVT01000002.1"/>
</dbReference>
<evidence type="ECO:0000259" key="1">
    <source>
        <dbReference type="Pfam" id="PF13098"/>
    </source>
</evidence>
<proteinExistence type="predicted"/>
<dbReference type="OrthoDB" id="9811036at2"/>
<dbReference type="EMBL" id="FQVT01000002">
    <property type="protein sequence ID" value="SHF77843.1"/>
    <property type="molecule type" value="Genomic_DNA"/>
</dbReference>
<dbReference type="Pfam" id="PF13098">
    <property type="entry name" value="Thioredoxin_2"/>
    <property type="match status" value="1"/>
</dbReference>
<name>A0A1M5EEX2_SALEC</name>
<feature type="domain" description="Thioredoxin-like fold" evidence="1">
    <location>
        <begin position="36"/>
        <end position="149"/>
    </location>
</feature>
<dbReference type="STRING" id="1073325.SAMN05444483_102351"/>
<dbReference type="AlphaFoldDB" id="A0A1M5EEX2"/>
<gene>
    <name evidence="2" type="ORF">SAMN05444483_102351</name>
</gene>
<reference evidence="3" key="1">
    <citation type="submission" date="2016-11" db="EMBL/GenBank/DDBJ databases">
        <authorList>
            <person name="Varghese N."/>
            <person name="Submissions S."/>
        </authorList>
    </citation>
    <scope>NUCLEOTIDE SEQUENCE [LARGE SCALE GENOMIC DNA]</scope>
    <source>
        <strain evidence="3">DSM 24579</strain>
    </source>
</reference>
<organism evidence="2 3">
    <name type="scientific">Salegentibacter echinorum</name>
    <dbReference type="NCBI Taxonomy" id="1073325"/>
    <lineage>
        <taxon>Bacteria</taxon>
        <taxon>Pseudomonadati</taxon>
        <taxon>Bacteroidota</taxon>
        <taxon>Flavobacteriia</taxon>
        <taxon>Flavobacteriales</taxon>
        <taxon>Flavobacteriaceae</taxon>
        <taxon>Salegentibacter</taxon>
    </lineage>
</organism>
<dbReference type="Proteomes" id="UP000183945">
    <property type="component" value="Unassembled WGS sequence"/>
</dbReference>
<dbReference type="InterPro" id="IPR012336">
    <property type="entry name" value="Thioredoxin-like_fold"/>
</dbReference>
<protein>
    <submittedName>
        <fullName evidence="2">Thioredoxin-related protein</fullName>
    </submittedName>
</protein>
<sequence length="179" mass="20973">MIRIITIAFLFIGIGNLQAQEIEWMTMNEALEAQEKEPKKIFMDAYTHWCGPCKMLDKNTFSHKDVIAYINKHYYPVKFNAEGNEKIDFKGQVFENPQYDSNRKGRNSPHQLTRALKIKGYPSLVFFDEEANLLAPVSGYRTPKQLELYLKLFAKEEYKKMTSQEAFANYEKNFEGTFE</sequence>
<evidence type="ECO:0000313" key="2">
    <source>
        <dbReference type="EMBL" id="SHF77843.1"/>
    </source>
</evidence>
<keyword evidence="3" id="KW-1185">Reference proteome</keyword>
<dbReference type="SUPFAM" id="SSF52833">
    <property type="entry name" value="Thioredoxin-like"/>
    <property type="match status" value="1"/>
</dbReference>
<dbReference type="InterPro" id="IPR036249">
    <property type="entry name" value="Thioredoxin-like_sf"/>
</dbReference>
<evidence type="ECO:0000313" key="3">
    <source>
        <dbReference type="Proteomes" id="UP000183945"/>
    </source>
</evidence>
<dbReference type="Gene3D" id="3.40.30.10">
    <property type="entry name" value="Glutaredoxin"/>
    <property type="match status" value="1"/>
</dbReference>